<dbReference type="RefSeq" id="XP_040776898.1">
    <property type="nucleotide sequence ID" value="XM_040923367.1"/>
</dbReference>
<dbReference type="GeneID" id="63840496"/>
<protein>
    <submittedName>
        <fullName evidence="2">Uncharacterized protein</fullName>
    </submittedName>
</protein>
<gene>
    <name evidence="2" type="ORF">M406DRAFT_356139</name>
</gene>
<evidence type="ECO:0000256" key="1">
    <source>
        <dbReference type="SAM" id="MobiDB-lite"/>
    </source>
</evidence>
<sequence>MVSQEITVNVRPAGDMSDVPARHSPVSSRHRSAEQSRPLIQRRGSEGGPQYHHHLHQAGPTGEANTPSPAEMKRPGAELGTAAAAAAHYPGGPSATVSSGGGVPTAGIEMKPLAAHRTSVHIGAGVQVSNVEAEKLTEVPTFVDELVGFCVEAR</sequence>
<name>A0A9P4Y2U1_CRYP1</name>
<dbReference type="EMBL" id="MU032347">
    <property type="protein sequence ID" value="KAF3765937.1"/>
    <property type="molecule type" value="Genomic_DNA"/>
</dbReference>
<keyword evidence="3" id="KW-1185">Reference proteome</keyword>
<dbReference type="Proteomes" id="UP000803844">
    <property type="component" value="Unassembled WGS sequence"/>
</dbReference>
<proteinExistence type="predicted"/>
<evidence type="ECO:0000313" key="3">
    <source>
        <dbReference type="Proteomes" id="UP000803844"/>
    </source>
</evidence>
<evidence type="ECO:0000313" key="2">
    <source>
        <dbReference type="EMBL" id="KAF3765937.1"/>
    </source>
</evidence>
<dbReference type="AlphaFoldDB" id="A0A9P4Y2U1"/>
<feature type="region of interest" description="Disordered" evidence="1">
    <location>
        <begin position="1"/>
        <end position="104"/>
    </location>
</feature>
<accession>A0A9P4Y2U1</accession>
<comment type="caution">
    <text evidence="2">The sequence shown here is derived from an EMBL/GenBank/DDBJ whole genome shotgun (WGS) entry which is preliminary data.</text>
</comment>
<organism evidence="2 3">
    <name type="scientific">Cryphonectria parasitica (strain ATCC 38755 / EP155)</name>
    <dbReference type="NCBI Taxonomy" id="660469"/>
    <lineage>
        <taxon>Eukaryota</taxon>
        <taxon>Fungi</taxon>
        <taxon>Dikarya</taxon>
        <taxon>Ascomycota</taxon>
        <taxon>Pezizomycotina</taxon>
        <taxon>Sordariomycetes</taxon>
        <taxon>Sordariomycetidae</taxon>
        <taxon>Diaporthales</taxon>
        <taxon>Cryphonectriaceae</taxon>
        <taxon>Cryphonectria-Endothia species complex</taxon>
        <taxon>Cryphonectria</taxon>
    </lineage>
</organism>
<reference evidence="2" key="1">
    <citation type="journal article" date="2020" name="Phytopathology">
        <title>Genome sequence of the chestnut blight fungus Cryphonectria parasitica EP155: A fundamental resource for an archetypical invasive plant pathogen.</title>
        <authorList>
            <person name="Crouch J.A."/>
            <person name="Dawe A."/>
            <person name="Aerts A."/>
            <person name="Barry K."/>
            <person name="Churchill A.C.L."/>
            <person name="Grimwood J."/>
            <person name="Hillman B."/>
            <person name="Milgroom M.G."/>
            <person name="Pangilinan J."/>
            <person name="Smith M."/>
            <person name="Salamov A."/>
            <person name="Schmutz J."/>
            <person name="Yadav J."/>
            <person name="Grigoriev I.V."/>
            <person name="Nuss D."/>
        </authorList>
    </citation>
    <scope>NUCLEOTIDE SEQUENCE</scope>
    <source>
        <strain evidence="2">EP155</strain>
    </source>
</reference>